<dbReference type="AlphaFoldDB" id="A0ABD2TMI4"/>
<dbReference type="PROSITE" id="PS01031">
    <property type="entry name" value="SHSP"/>
    <property type="match status" value="1"/>
</dbReference>
<dbReference type="Gene3D" id="2.60.40.790">
    <property type="match status" value="1"/>
</dbReference>
<evidence type="ECO:0000256" key="2">
    <source>
        <dbReference type="PROSITE-ProRule" id="PRU00285"/>
    </source>
</evidence>
<dbReference type="InterPro" id="IPR031107">
    <property type="entry name" value="Small_HSP"/>
</dbReference>
<evidence type="ECO:0000313" key="6">
    <source>
        <dbReference type="EMBL" id="KAL3356823.1"/>
    </source>
</evidence>
<evidence type="ECO:0000313" key="7">
    <source>
        <dbReference type="Proteomes" id="UP001627284"/>
    </source>
</evidence>
<feature type="domain" description="SHSP" evidence="5">
    <location>
        <begin position="99"/>
        <end position="209"/>
    </location>
</feature>
<evidence type="ECO:0000256" key="4">
    <source>
        <dbReference type="SAM" id="MobiDB-lite"/>
    </source>
</evidence>
<evidence type="ECO:0000259" key="5">
    <source>
        <dbReference type="PROSITE" id="PS01031"/>
    </source>
</evidence>
<keyword evidence="7" id="KW-1185">Reference proteome</keyword>
<reference evidence="6 7" key="1">
    <citation type="submission" date="2024-05" db="EMBL/GenBank/DDBJ databases">
        <title>De novo assembly of an allotetraploid wild potato.</title>
        <authorList>
            <person name="Hosaka A.J."/>
        </authorList>
    </citation>
    <scope>NUCLEOTIDE SEQUENCE [LARGE SCALE GENOMIC DNA]</scope>
    <source>
        <tissue evidence="6">Young leaves</tissue>
    </source>
</reference>
<keyword evidence="1" id="KW-0346">Stress response</keyword>
<dbReference type="EMBL" id="JBJKTR010000010">
    <property type="protein sequence ID" value="KAL3356823.1"/>
    <property type="molecule type" value="Genomic_DNA"/>
</dbReference>
<name>A0ABD2TMI4_9SOLN</name>
<accession>A0ABD2TMI4</accession>
<dbReference type="SUPFAM" id="SSF49764">
    <property type="entry name" value="HSP20-like chaperones"/>
    <property type="match status" value="1"/>
</dbReference>
<evidence type="ECO:0000256" key="1">
    <source>
        <dbReference type="ARBA" id="ARBA00023016"/>
    </source>
</evidence>
<comment type="caution">
    <text evidence="6">The sequence shown here is derived from an EMBL/GenBank/DDBJ whole genome shotgun (WGS) entry which is preliminary data.</text>
</comment>
<dbReference type="InterPro" id="IPR008978">
    <property type="entry name" value="HSP20-like_chaperone"/>
</dbReference>
<gene>
    <name evidence="6" type="ORF">AABB24_017471</name>
</gene>
<proteinExistence type="inferred from homology"/>
<feature type="non-terminal residue" evidence="6">
    <location>
        <position position="1"/>
    </location>
</feature>
<protein>
    <recommendedName>
        <fullName evidence="5">SHSP domain-containing protein</fullName>
    </recommendedName>
</protein>
<dbReference type="PANTHER" id="PTHR11527">
    <property type="entry name" value="HEAT-SHOCK PROTEIN 20 FAMILY MEMBER"/>
    <property type="match status" value="1"/>
</dbReference>
<organism evidence="6 7">
    <name type="scientific">Solanum stoloniferum</name>
    <dbReference type="NCBI Taxonomy" id="62892"/>
    <lineage>
        <taxon>Eukaryota</taxon>
        <taxon>Viridiplantae</taxon>
        <taxon>Streptophyta</taxon>
        <taxon>Embryophyta</taxon>
        <taxon>Tracheophyta</taxon>
        <taxon>Spermatophyta</taxon>
        <taxon>Magnoliopsida</taxon>
        <taxon>eudicotyledons</taxon>
        <taxon>Gunneridae</taxon>
        <taxon>Pentapetalae</taxon>
        <taxon>asterids</taxon>
        <taxon>lamiids</taxon>
        <taxon>Solanales</taxon>
        <taxon>Solanaceae</taxon>
        <taxon>Solanoideae</taxon>
        <taxon>Solaneae</taxon>
        <taxon>Solanum</taxon>
    </lineage>
</organism>
<comment type="similarity">
    <text evidence="2 3">Belongs to the small heat shock protein (HSP20) family.</text>
</comment>
<feature type="region of interest" description="Disordered" evidence="4">
    <location>
        <begin position="48"/>
        <end position="81"/>
    </location>
</feature>
<dbReference type="Pfam" id="PF00011">
    <property type="entry name" value="HSP20"/>
    <property type="match status" value="1"/>
</dbReference>
<evidence type="ECO:0000256" key="3">
    <source>
        <dbReference type="RuleBase" id="RU003616"/>
    </source>
</evidence>
<sequence length="209" mass="24261">INLIFLFFQNLTTKMPLIALFNGRNNHVRRVQDPPPPPSTIITHQFQTDDENHRQDPHVSPVTKIKHQSQTNRGRQDGPSREFYLQTPRSLIAPSLSFPREPQSIAQIEYKATQEAHIFKANLHGYKKEEVKVQVENNKVLKISGEKKIVQKEYDNWHHFQRRNGNYFTAFNLPEDAKVDKVKSSMENGVLVVTVPKKGAKKSRTFFFK</sequence>
<dbReference type="Proteomes" id="UP001627284">
    <property type="component" value="Unassembled WGS sequence"/>
</dbReference>
<dbReference type="InterPro" id="IPR002068">
    <property type="entry name" value="A-crystallin/Hsp20_dom"/>
</dbReference>